<evidence type="ECO:0000313" key="2">
    <source>
        <dbReference type="EMBL" id="TDP74909.1"/>
    </source>
</evidence>
<dbReference type="Proteomes" id="UP000295361">
    <property type="component" value="Unassembled WGS sequence"/>
</dbReference>
<dbReference type="AlphaFoldDB" id="A0A4R6QUR6"/>
<organism evidence="2 3">
    <name type="scientific">Roseateles toxinivorans</name>
    <dbReference type="NCBI Taxonomy" id="270368"/>
    <lineage>
        <taxon>Bacteria</taxon>
        <taxon>Pseudomonadati</taxon>
        <taxon>Pseudomonadota</taxon>
        <taxon>Betaproteobacteria</taxon>
        <taxon>Burkholderiales</taxon>
        <taxon>Sphaerotilaceae</taxon>
        <taxon>Roseateles</taxon>
    </lineage>
</organism>
<reference evidence="2 3" key="1">
    <citation type="submission" date="2019-03" db="EMBL/GenBank/DDBJ databases">
        <title>Genomic Encyclopedia of Type Strains, Phase IV (KMG-IV): sequencing the most valuable type-strain genomes for metagenomic binning, comparative biology and taxonomic classification.</title>
        <authorList>
            <person name="Goeker M."/>
        </authorList>
    </citation>
    <scope>NUCLEOTIDE SEQUENCE [LARGE SCALE GENOMIC DNA]</scope>
    <source>
        <strain evidence="2 3">DSM 16998</strain>
    </source>
</reference>
<dbReference type="OrthoDB" id="1942479at2"/>
<comment type="caution">
    <text evidence="2">The sequence shown here is derived from an EMBL/GenBank/DDBJ whole genome shotgun (WGS) entry which is preliminary data.</text>
</comment>
<dbReference type="InParanoid" id="A0A4R6QUR6"/>
<evidence type="ECO:0008006" key="4">
    <source>
        <dbReference type="Google" id="ProtNLM"/>
    </source>
</evidence>
<feature type="transmembrane region" description="Helical" evidence="1">
    <location>
        <begin position="36"/>
        <end position="60"/>
    </location>
</feature>
<keyword evidence="1" id="KW-0472">Membrane</keyword>
<feature type="transmembrane region" description="Helical" evidence="1">
    <location>
        <begin position="66"/>
        <end position="88"/>
    </location>
</feature>
<feature type="transmembrane region" description="Helical" evidence="1">
    <location>
        <begin position="6"/>
        <end position="24"/>
    </location>
</feature>
<evidence type="ECO:0000256" key="1">
    <source>
        <dbReference type="SAM" id="Phobius"/>
    </source>
</evidence>
<dbReference type="EMBL" id="SNXS01000001">
    <property type="protein sequence ID" value="TDP74909.1"/>
    <property type="molecule type" value="Genomic_DNA"/>
</dbReference>
<evidence type="ECO:0000313" key="3">
    <source>
        <dbReference type="Proteomes" id="UP000295361"/>
    </source>
</evidence>
<proteinExistence type="predicted"/>
<dbReference type="InterPro" id="IPR036770">
    <property type="entry name" value="Ankyrin_rpt-contain_sf"/>
</dbReference>
<protein>
    <recommendedName>
        <fullName evidence="4">Ankyrin repeat protein</fullName>
    </recommendedName>
</protein>
<name>A0A4R6QUR6_9BURK</name>
<keyword evidence="3" id="KW-1185">Reference proteome</keyword>
<keyword evidence="1" id="KW-1133">Transmembrane helix</keyword>
<keyword evidence="1" id="KW-0812">Transmembrane</keyword>
<dbReference type="Gene3D" id="1.25.40.20">
    <property type="entry name" value="Ankyrin repeat-containing domain"/>
    <property type="match status" value="1"/>
</dbReference>
<gene>
    <name evidence="2" type="ORF">DES47_101979</name>
</gene>
<sequence length="337" mass="36456">MKIHVMSAWTLLALEALFVLMLALQRNMGDDAAGRGMATGFAMLLAPVVLAAAGLLWWGSRGGPAVAWWLGFCIVASPLAYGAVNFSVDMLKKIDRGMWRAQQGRFADARLTQLAQAIDGQDAAVLQRQLASGPIDWTARDRWGRTLLGHAVEKAVSDYGEPSRAEFVRMLLAAGAPPAANALVAEPGMASISAHNLVYHLYGIHNPNALAVLDMVLAAGASADAVDEDGRPIYFSTYTVLPALEILARHGADFTRLDPRSDRLQQNALMNAVSMQMWAAARFFLMQGLSPDYTAPDGRSMRTILAEVDPPGSSYYGDDELAHRAFMAELAKYPPPR</sequence>
<dbReference type="RefSeq" id="WP_133699500.1">
    <property type="nucleotide sequence ID" value="NZ_SNXS01000001.1"/>
</dbReference>
<accession>A0A4R6QUR6</accession>
<dbReference type="SUPFAM" id="SSF48403">
    <property type="entry name" value="Ankyrin repeat"/>
    <property type="match status" value="1"/>
</dbReference>